<evidence type="ECO:0000313" key="16">
    <source>
        <dbReference type="EMBL" id="RNI35691.1"/>
    </source>
</evidence>
<evidence type="ECO:0000256" key="1">
    <source>
        <dbReference type="ARBA" id="ARBA00004651"/>
    </source>
</evidence>
<dbReference type="HAMAP" id="MF_02239">
    <property type="entry name" value="HemJ"/>
    <property type="match status" value="1"/>
</dbReference>
<evidence type="ECO:0000256" key="6">
    <source>
        <dbReference type="ARBA" id="ARBA00022617"/>
    </source>
</evidence>
<comment type="function">
    <text evidence="14 15">Catalyzes the oxidation of protoporphyrinogen IX to protoporphyrin IX.</text>
</comment>
<dbReference type="InterPro" id="IPR005265">
    <property type="entry name" value="HemJ-like"/>
</dbReference>
<dbReference type="Pfam" id="PF03653">
    <property type="entry name" value="UPF0093"/>
    <property type="match status" value="1"/>
</dbReference>
<dbReference type="PIRSF" id="PIRSF004638">
    <property type="entry name" value="UCP004638"/>
    <property type="match status" value="1"/>
</dbReference>
<evidence type="ECO:0000256" key="2">
    <source>
        <dbReference type="ARBA" id="ARBA00005073"/>
    </source>
</evidence>
<comment type="catalytic activity">
    <reaction evidence="13 14 15">
        <text>protoporphyrinogen IX + 3 A = protoporphyrin IX + 3 AH2</text>
        <dbReference type="Rhea" id="RHEA:62000"/>
        <dbReference type="ChEBI" id="CHEBI:13193"/>
        <dbReference type="ChEBI" id="CHEBI:17499"/>
        <dbReference type="ChEBI" id="CHEBI:57306"/>
        <dbReference type="ChEBI" id="CHEBI:57307"/>
    </reaction>
</comment>
<gene>
    <name evidence="16" type="ORF">EFY79_12065</name>
</gene>
<keyword evidence="7 14" id="KW-0812">Transmembrane</keyword>
<evidence type="ECO:0000256" key="14">
    <source>
        <dbReference type="HAMAP-Rule" id="MF_02239"/>
    </source>
</evidence>
<evidence type="ECO:0000256" key="5">
    <source>
        <dbReference type="ARBA" id="ARBA00022475"/>
    </source>
</evidence>
<dbReference type="GO" id="GO:0005886">
    <property type="term" value="C:plasma membrane"/>
    <property type="evidence" value="ECO:0007669"/>
    <property type="project" value="UniProtKB-SubCell"/>
</dbReference>
<comment type="pathway">
    <text evidence="2 14 15">Porphyrin-containing compound metabolism; protoporphyrin-IX biosynthesis; protoporphyrin-IX from protoporphyrinogen-IX: step 1/1.</text>
</comment>
<evidence type="ECO:0000313" key="17">
    <source>
        <dbReference type="Proteomes" id="UP000267223"/>
    </source>
</evidence>
<dbReference type="RefSeq" id="WP_123120971.1">
    <property type="nucleotide sequence ID" value="NZ_RJJR01000009.1"/>
</dbReference>
<evidence type="ECO:0000256" key="3">
    <source>
        <dbReference type="ARBA" id="ARBA00006501"/>
    </source>
</evidence>
<evidence type="ECO:0000256" key="9">
    <source>
        <dbReference type="ARBA" id="ARBA00022989"/>
    </source>
</evidence>
<keyword evidence="11 14" id="KW-0408">Iron</keyword>
<evidence type="ECO:0000256" key="7">
    <source>
        <dbReference type="ARBA" id="ARBA00022692"/>
    </source>
</evidence>
<comment type="subunit">
    <text evidence="14">Homodimer.</text>
</comment>
<evidence type="ECO:0000256" key="8">
    <source>
        <dbReference type="ARBA" id="ARBA00022723"/>
    </source>
</evidence>
<proteinExistence type="inferred from homology"/>
<reference evidence="16 17" key="1">
    <citation type="submission" date="2018-11" db="EMBL/GenBank/DDBJ databases">
        <title>Draft genome sequence of Ferruginibacter sp. BO-59.</title>
        <authorList>
            <person name="Im W.T."/>
        </authorList>
    </citation>
    <scope>NUCLEOTIDE SEQUENCE [LARGE SCALE GENOMIC DNA]</scope>
    <source>
        <strain evidence="16 17">BO-59</strain>
    </source>
</reference>
<dbReference type="GO" id="GO:0046872">
    <property type="term" value="F:metal ion binding"/>
    <property type="evidence" value="ECO:0007669"/>
    <property type="project" value="UniProtKB-UniRule"/>
</dbReference>
<keyword evidence="10 14" id="KW-0560">Oxidoreductase</keyword>
<dbReference type="PANTHER" id="PTHR40255:SF1">
    <property type="entry name" value="PROTOPORPHYRINOGEN IX OXIDASE"/>
    <property type="match status" value="1"/>
</dbReference>
<dbReference type="UniPathway" id="UPA00251">
    <property type="reaction ID" value="UER00324"/>
</dbReference>
<comment type="similarity">
    <text evidence="3 14 15">Belongs to the HemJ family.</text>
</comment>
<keyword evidence="9 14" id="KW-1133">Transmembrane helix</keyword>
<dbReference type="Proteomes" id="UP000267223">
    <property type="component" value="Unassembled WGS sequence"/>
</dbReference>
<keyword evidence="6 14" id="KW-0349">Heme</keyword>
<comment type="subcellular location">
    <subcellularLocation>
        <location evidence="1 14">Cell membrane</location>
        <topology evidence="1 14">Multi-pass membrane protein</topology>
    </subcellularLocation>
</comment>
<keyword evidence="17" id="KW-1185">Reference proteome</keyword>
<accession>A0A3M9ND66</accession>
<dbReference type="GO" id="GO:0070818">
    <property type="term" value="F:protoporphyrinogen oxidase activity"/>
    <property type="evidence" value="ECO:0007669"/>
    <property type="project" value="UniProtKB-UniRule"/>
</dbReference>
<evidence type="ECO:0000256" key="10">
    <source>
        <dbReference type="ARBA" id="ARBA00023002"/>
    </source>
</evidence>
<comment type="cofactor">
    <cofactor evidence="14 15">
        <name>heme b</name>
        <dbReference type="ChEBI" id="CHEBI:60344"/>
    </cofactor>
    <text evidence="14 15">Binds 1 heme b (iron(II)-protoporphyrin IX) group per subunit.</text>
</comment>
<keyword evidence="5 14" id="KW-1003">Cell membrane</keyword>
<sequence length="174" mass="20538">MYFYIKALHIIFVVTWFAGLFYIVRLFVYSAEANEKQEPERGILLKQFSIMQKRLWYGITWPSAILTLIFGTWMGFLFGSLPSWLLVKLLFVLGLFIYHLFLHSIFSQQQKFIFRWNSQQLRIWNEVATLFLVAIVMLAVVKQLISFVWGILVLVALGILLFAAIKAYRRFRKA</sequence>
<feature type="binding site" description="axial binding residue" evidence="14">
    <location>
        <position position="88"/>
    </location>
    <ligand>
        <name>heme</name>
        <dbReference type="ChEBI" id="CHEBI:30413"/>
    </ligand>
    <ligandPart>
        <name>Fe</name>
        <dbReference type="ChEBI" id="CHEBI:18248"/>
    </ligandPart>
</feature>
<dbReference type="GO" id="GO:0006782">
    <property type="term" value="P:protoporphyrinogen IX biosynthetic process"/>
    <property type="evidence" value="ECO:0007669"/>
    <property type="project" value="UniProtKB-UniRule"/>
</dbReference>
<keyword evidence="8 14" id="KW-0479">Metal-binding</keyword>
<dbReference type="EMBL" id="RJJR01000009">
    <property type="protein sequence ID" value="RNI35691.1"/>
    <property type="molecule type" value="Genomic_DNA"/>
</dbReference>
<dbReference type="EC" id="1.3.99.-" evidence="14 15"/>
<name>A0A3M9ND66_9BACT</name>
<dbReference type="OrthoDB" id="9800824at2"/>
<dbReference type="AlphaFoldDB" id="A0A3M9ND66"/>
<comment type="caution">
    <text evidence="16">The sequence shown here is derived from an EMBL/GenBank/DDBJ whole genome shotgun (WGS) entry which is preliminary data.</text>
</comment>
<keyword evidence="12 14" id="KW-0472">Membrane</keyword>
<evidence type="ECO:0000256" key="11">
    <source>
        <dbReference type="ARBA" id="ARBA00023004"/>
    </source>
</evidence>
<evidence type="ECO:0000256" key="13">
    <source>
        <dbReference type="ARBA" id="ARBA00048390"/>
    </source>
</evidence>
<feature type="transmembrane region" description="Helical" evidence="14">
    <location>
        <begin position="147"/>
        <end position="168"/>
    </location>
</feature>
<evidence type="ECO:0000256" key="12">
    <source>
        <dbReference type="ARBA" id="ARBA00023136"/>
    </source>
</evidence>
<protein>
    <recommendedName>
        <fullName evidence="4 14">Protoporphyrinogen IX oxidase</fullName>
        <shortName evidence="14">PPO</shortName>
        <ecNumber evidence="14 15">1.3.99.-</ecNumber>
    </recommendedName>
</protein>
<feature type="transmembrane region" description="Helical" evidence="14">
    <location>
        <begin position="84"/>
        <end position="102"/>
    </location>
</feature>
<evidence type="ECO:0000256" key="4">
    <source>
        <dbReference type="ARBA" id="ARBA00017504"/>
    </source>
</evidence>
<evidence type="ECO:0000256" key="15">
    <source>
        <dbReference type="PIRNR" id="PIRNR004638"/>
    </source>
</evidence>
<feature type="transmembrane region" description="Helical" evidence="14">
    <location>
        <begin position="123"/>
        <end position="141"/>
    </location>
</feature>
<feature type="transmembrane region" description="Helical" evidence="14">
    <location>
        <begin position="55"/>
        <end position="78"/>
    </location>
</feature>
<dbReference type="PANTHER" id="PTHR40255">
    <property type="entry name" value="UPF0093 MEMBRANE PROTEIN SLR1790"/>
    <property type="match status" value="1"/>
</dbReference>
<organism evidence="16 17">
    <name type="scientific">Hanamia caeni</name>
    <dbReference type="NCBI Taxonomy" id="2294116"/>
    <lineage>
        <taxon>Bacteria</taxon>
        <taxon>Pseudomonadati</taxon>
        <taxon>Bacteroidota</taxon>
        <taxon>Chitinophagia</taxon>
        <taxon>Chitinophagales</taxon>
        <taxon>Chitinophagaceae</taxon>
        <taxon>Hanamia</taxon>
    </lineage>
</organism>
<feature type="transmembrane region" description="Helical" evidence="14">
    <location>
        <begin position="6"/>
        <end position="28"/>
    </location>
</feature>
<feature type="binding site" description="axial binding residue" evidence="14">
    <location>
        <position position="9"/>
    </location>
    <ligand>
        <name>heme</name>
        <dbReference type="ChEBI" id="CHEBI:30413"/>
    </ligand>
    <ligandPart>
        <name>Fe</name>
        <dbReference type="ChEBI" id="CHEBI:18248"/>
    </ligandPart>
</feature>